<dbReference type="Proteomes" id="UP001153076">
    <property type="component" value="Unassembled WGS sequence"/>
</dbReference>
<gene>
    <name evidence="1" type="ORF">Cgig2_009439</name>
</gene>
<name>A0A9Q1K7C6_9CARY</name>
<evidence type="ECO:0000313" key="1">
    <source>
        <dbReference type="EMBL" id="KAJ8437725.1"/>
    </source>
</evidence>
<evidence type="ECO:0000313" key="2">
    <source>
        <dbReference type="Proteomes" id="UP001153076"/>
    </source>
</evidence>
<dbReference type="EMBL" id="JAKOGI010000284">
    <property type="protein sequence ID" value="KAJ8437725.1"/>
    <property type="molecule type" value="Genomic_DNA"/>
</dbReference>
<accession>A0A9Q1K7C6</accession>
<organism evidence="1 2">
    <name type="scientific">Carnegiea gigantea</name>
    <dbReference type="NCBI Taxonomy" id="171969"/>
    <lineage>
        <taxon>Eukaryota</taxon>
        <taxon>Viridiplantae</taxon>
        <taxon>Streptophyta</taxon>
        <taxon>Embryophyta</taxon>
        <taxon>Tracheophyta</taxon>
        <taxon>Spermatophyta</taxon>
        <taxon>Magnoliopsida</taxon>
        <taxon>eudicotyledons</taxon>
        <taxon>Gunneridae</taxon>
        <taxon>Pentapetalae</taxon>
        <taxon>Caryophyllales</taxon>
        <taxon>Cactineae</taxon>
        <taxon>Cactaceae</taxon>
        <taxon>Cactoideae</taxon>
        <taxon>Echinocereeae</taxon>
        <taxon>Carnegiea</taxon>
    </lineage>
</organism>
<protein>
    <submittedName>
        <fullName evidence="1">Uncharacterized protein</fullName>
    </submittedName>
</protein>
<sequence length="295" mass="33265">MSLINTYVNNIMINDTAIDIVKQKTGALDVVFSEATVPAETFAYHKLMGPESSESARGLGSGVTFNQFNAKRNCQSKTEPSDSSIVSLLLKKVQSFCQEGVDAEENQGNNTPLLGEPIRDNLITMPTLLVHLIQSYYYLMTSSPNSLQRVNKSRTTQIGKKHISVTNRSYDQNTSMRENTNTSGCSNQSNIAQRLNFDQREQQFKEQTGKLARGVSGDRLTSMPSPLSKELICSRVINPYATTQVHAFFSLLSYLLNRNRLFNSFSCFYYFKENFTHHNHSSSEEMNRLPQTLQI</sequence>
<dbReference type="AlphaFoldDB" id="A0A9Q1K7C6"/>
<comment type="caution">
    <text evidence="1">The sequence shown here is derived from an EMBL/GenBank/DDBJ whole genome shotgun (WGS) entry which is preliminary data.</text>
</comment>
<keyword evidence="2" id="KW-1185">Reference proteome</keyword>
<reference evidence="1" key="1">
    <citation type="submission" date="2022-04" db="EMBL/GenBank/DDBJ databases">
        <title>Carnegiea gigantea Genome sequencing and assembly v2.</title>
        <authorList>
            <person name="Copetti D."/>
            <person name="Sanderson M.J."/>
            <person name="Burquez A."/>
            <person name="Wojciechowski M.F."/>
        </authorList>
    </citation>
    <scope>NUCLEOTIDE SEQUENCE</scope>
    <source>
        <strain evidence="1">SGP5-SGP5p</strain>
        <tissue evidence="1">Aerial part</tissue>
    </source>
</reference>
<proteinExistence type="predicted"/>